<protein>
    <submittedName>
        <fullName evidence="1">Uncharacterized protein</fullName>
    </submittedName>
</protein>
<evidence type="ECO:0000313" key="2">
    <source>
        <dbReference type="Proteomes" id="UP001165960"/>
    </source>
</evidence>
<proteinExistence type="predicted"/>
<dbReference type="Proteomes" id="UP001165960">
    <property type="component" value="Unassembled WGS sequence"/>
</dbReference>
<accession>A0ACC2U1Y0</accession>
<comment type="caution">
    <text evidence="1">The sequence shown here is derived from an EMBL/GenBank/DDBJ whole genome shotgun (WGS) entry which is preliminary data.</text>
</comment>
<gene>
    <name evidence="1" type="ORF">DSO57_1022221</name>
</gene>
<reference evidence="1" key="1">
    <citation type="submission" date="2022-04" db="EMBL/GenBank/DDBJ databases">
        <title>Genome of the entomopathogenic fungus Entomophthora muscae.</title>
        <authorList>
            <person name="Elya C."/>
            <person name="Lovett B.R."/>
            <person name="Lee E."/>
            <person name="Macias A.M."/>
            <person name="Hajek A.E."/>
            <person name="De Bivort B.L."/>
            <person name="Kasson M.T."/>
            <person name="De Fine Licht H.H."/>
            <person name="Stajich J.E."/>
        </authorList>
    </citation>
    <scope>NUCLEOTIDE SEQUENCE</scope>
    <source>
        <strain evidence="1">Berkeley</strain>
    </source>
</reference>
<sequence>MYSLTFIFTSIIALVSGETIEGSYIIKLRGETRISIDTHLDLVRSMFNNRAAGNEIKTVYRNLDSIYTRSSTVMSWRKLTLSLGTCSHLTRDKAAGSSTRYAYAADGTGVFVYVVDTGIMVDHPEFEDRASFGSKFAGSNNKEVKQPWNPK</sequence>
<name>A0ACC2U1Y0_9FUNG</name>
<organism evidence="1 2">
    <name type="scientific">Entomophthora muscae</name>
    <dbReference type="NCBI Taxonomy" id="34485"/>
    <lineage>
        <taxon>Eukaryota</taxon>
        <taxon>Fungi</taxon>
        <taxon>Fungi incertae sedis</taxon>
        <taxon>Zoopagomycota</taxon>
        <taxon>Entomophthoromycotina</taxon>
        <taxon>Entomophthoromycetes</taxon>
        <taxon>Entomophthorales</taxon>
        <taxon>Entomophthoraceae</taxon>
        <taxon>Entomophthora</taxon>
    </lineage>
</organism>
<evidence type="ECO:0000313" key="1">
    <source>
        <dbReference type="EMBL" id="KAJ9080701.1"/>
    </source>
</evidence>
<keyword evidence="2" id="KW-1185">Reference proteome</keyword>
<dbReference type="EMBL" id="QTSX02001531">
    <property type="protein sequence ID" value="KAJ9080701.1"/>
    <property type="molecule type" value="Genomic_DNA"/>
</dbReference>